<gene>
    <name evidence="2" type="ORF">FPOA_08660</name>
</gene>
<evidence type="ECO:0000256" key="1">
    <source>
        <dbReference type="SAM" id="MobiDB-lite"/>
    </source>
</evidence>
<name>A0A1B8APM4_FUSPO</name>
<proteinExistence type="predicted"/>
<sequence length="257" mass="28574">MRDVLAINHRDVFPNCKPFASLILLPSSDLSYHLIIISYLFTKEPTTDQGNLEYKQHLPHTWIECGSEEIDVALHGPSFNMMNQDQAMQSCPELGCRYSHSWHSAPASRDPHSNTYQGGPLSQSTTPTNLLHRLDGRLRQAYFESPFGSSRSLSISSLDDSADDSRSQAGKERRRRARDSEVNRHHSNSSADNSASVPIMSAPAVHQGTRQLAVAGVVLGALELDRLSLMARVDEEKGRFRSKSKSKQKQKSGTEEA</sequence>
<feature type="compositionally biased region" description="Basic residues" evidence="1">
    <location>
        <begin position="240"/>
        <end position="250"/>
    </location>
</feature>
<comment type="caution">
    <text evidence="2">The sequence shown here is derived from an EMBL/GenBank/DDBJ whole genome shotgun (WGS) entry which is preliminary data.</text>
</comment>
<accession>A0A1B8APM4</accession>
<evidence type="ECO:0000313" key="2">
    <source>
        <dbReference type="EMBL" id="OBS22324.1"/>
    </source>
</evidence>
<feature type="region of interest" description="Disordered" evidence="1">
    <location>
        <begin position="148"/>
        <end position="197"/>
    </location>
</feature>
<feature type="compositionally biased region" description="Low complexity" evidence="1">
    <location>
        <begin position="149"/>
        <end position="159"/>
    </location>
</feature>
<dbReference type="AlphaFoldDB" id="A0A1B8APM4"/>
<protein>
    <submittedName>
        <fullName evidence="2">Uncharacterized protein</fullName>
    </submittedName>
</protein>
<feature type="compositionally biased region" description="Polar residues" evidence="1">
    <location>
        <begin position="113"/>
        <end position="128"/>
    </location>
</feature>
<organism evidence="2 3">
    <name type="scientific">Fusarium poae</name>
    <dbReference type="NCBI Taxonomy" id="36050"/>
    <lineage>
        <taxon>Eukaryota</taxon>
        <taxon>Fungi</taxon>
        <taxon>Dikarya</taxon>
        <taxon>Ascomycota</taxon>
        <taxon>Pezizomycotina</taxon>
        <taxon>Sordariomycetes</taxon>
        <taxon>Hypocreomycetidae</taxon>
        <taxon>Hypocreales</taxon>
        <taxon>Nectriaceae</taxon>
        <taxon>Fusarium</taxon>
    </lineage>
</organism>
<dbReference type="EMBL" id="LYXU01000003">
    <property type="protein sequence ID" value="OBS22324.1"/>
    <property type="molecule type" value="Genomic_DNA"/>
</dbReference>
<feature type="region of interest" description="Disordered" evidence="1">
    <location>
        <begin position="102"/>
        <end position="128"/>
    </location>
</feature>
<feature type="region of interest" description="Disordered" evidence="1">
    <location>
        <begin position="233"/>
        <end position="257"/>
    </location>
</feature>
<dbReference type="Proteomes" id="UP000091967">
    <property type="component" value="Unassembled WGS sequence"/>
</dbReference>
<keyword evidence="3" id="KW-1185">Reference proteome</keyword>
<evidence type="ECO:0000313" key="3">
    <source>
        <dbReference type="Proteomes" id="UP000091967"/>
    </source>
</evidence>
<reference evidence="2 3" key="1">
    <citation type="submission" date="2016-06" db="EMBL/GenBank/DDBJ databases">
        <title>Living apart together: crosstalk between the core and supernumerary genomes in a fungal plant pathogen.</title>
        <authorList>
            <person name="Vanheule A."/>
            <person name="Audenaert K."/>
            <person name="Warris S."/>
            <person name="Van De Geest H."/>
            <person name="Schijlen E."/>
            <person name="Hofte M."/>
            <person name="De Saeger S."/>
            <person name="Haesaert G."/>
            <person name="Waalwijk C."/>
            <person name="Van Der Lee T."/>
        </authorList>
    </citation>
    <scope>NUCLEOTIDE SEQUENCE [LARGE SCALE GENOMIC DNA]</scope>
    <source>
        <strain evidence="2 3">2516</strain>
    </source>
</reference>